<dbReference type="RefSeq" id="WP_284279562.1">
    <property type="nucleotide sequence ID" value="NZ_BSOJ01000006.1"/>
</dbReference>
<reference evidence="6" key="1">
    <citation type="journal article" date="2019" name="Int. J. Syst. Evol. Microbiol.">
        <title>The Global Catalogue of Microorganisms (GCM) 10K type strain sequencing project: providing services to taxonomists for standard genome sequencing and annotation.</title>
        <authorList>
            <consortium name="The Broad Institute Genomics Platform"/>
            <consortium name="The Broad Institute Genome Sequencing Center for Infectious Disease"/>
            <person name="Wu L."/>
            <person name="Ma J."/>
        </authorList>
    </citation>
    <scope>NUCLEOTIDE SEQUENCE [LARGE SCALE GENOMIC DNA]</scope>
    <source>
        <strain evidence="6">NBRC 105857</strain>
    </source>
</reference>
<keyword evidence="3" id="KW-0804">Transcription</keyword>
<evidence type="ECO:0000313" key="6">
    <source>
        <dbReference type="Proteomes" id="UP001156664"/>
    </source>
</evidence>
<evidence type="ECO:0000313" key="5">
    <source>
        <dbReference type="EMBL" id="GLR25226.1"/>
    </source>
</evidence>
<dbReference type="PANTHER" id="PTHR47894:SF1">
    <property type="entry name" value="HTH-TYPE TRANSCRIPTIONAL REGULATOR VQSM"/>
    <property type="match status" value="1"/>
</dbReference>
<dbReference type="SUPFAM" id="SSF46689">
    <property type="entry name" value="Homeodomain-like"/>
    <property type="match status" value="1"/>
</dbReference>
<dbReference type="Gene3D" id="1.10.10.60">
    <property type="entry name" value="Homeodomain-like"/>
    <property type="match status" value="1"/>
</dbReference>
<dbReference type="PRINTS" id="PR00032">
    <property type="entry name" value="HTHARAC"/>
</dbReference>
<keyword evidence="6" id="KW-1185">Reference proteome</keyword>
<feature type="domain" description="HTH araC/xylS-type" evidence="4">
    <location>
        <begin position="244"/>
        <end position="341"/>
    </location>
</feature>
<evidence type="ECO:0000259" key="4">
    <source>
        <dbReference type="PROSITE" id="PS01124"/>
    </source>
</evidence>
<organism evidence="5 6">
    <name type="scientific">Limnobacter litoralis</name>
    <dbReference type="NCBI Taxonomy" id="481366"/>
    <lineage>
        <taxon>Bacteria</taxon>
        <taxon>Pseudomonadati</taxon>
        <taxon>Pseudomonadota</taxon>
        <taxon>Betaproteobacteria</taxon>
        <taxon>Burkholderiales</taxon>
        <taxon>Burkholderiaceae</taxon>
        <taxon>Limnobacter</taxon>
    </lineage>
</organism>
<evidence type="ECO:0000256" key="3">
    <source>
        <dbReference type="ARBA" id="ARBA00023163"/>
    </source>
</evidence>
<dbReference type="Pfam" id="PF12833">
    <property type="entry name" value="HTH_18"/>
    <property type="match status" value="1"/>
</dbReference>
<dbReference type="SMART" id="SM00342">
    <property type="entry name" value="HTH_ARAC"/>
    <property type="match status" value="1"/>
</dbReference>
<dbReference type="InterPro" id="IPR018060">
    <property type="entry name" value="HTH_AraC"/>
</dbReference>
<evidence type="ECO:0000256" key="1">
    <source>
        <dbReference type="ARBA" id="ARBA00023015"/>
    </source>
</evidence>
<dbReference type="Pfam" id="PF12625">
    <property type="entry name" value="Arabinose_bd"/>
    <property type="match status" value="1"/>
</dbReference>
<dbReference type="Proteomes" id="UP001156664">
    <property type="component" value="Unassembled WGS sequence"/>
</dbReference>
<evidence type="ECO:0000256" key="2">
    <source>
        <dbReference type="ARBA" id="ARBA00023125"/>
    </source>
</evidence>
<protein>
    <submittedName>
        <fullName evidence="5">AraC family transcriptional regulator</fullName>
    </submittedName>
</protein>
<keyword evidence="2" id="KW-0238">DNA-binding</keyword>
<gene>
    <name evidence="5" type="ORF">GCM10007875_03140</name>
</gene>
<dbReference type="InterPro" id="IPR032687">
    <property type="entry name" value="AraC-type_N"/>
</dbReference>
<name>A0ABQ5YPR8_9BURK</name>
<proteinExistence type="predicted"/>
<comment type="caution">
    <text evidence="5">The sequence shown here is derived from an EMBL/GenBank/DDBJ whole genome shotgun (WGS) entry which is preliminary data.</text>
</comment>
<sequence>MRVNALDSFQDLQPALHPVYARVLCTELQARGFDRDTILAGTRLNWQTLHDSNQFLNFDQMRRLILHALGLTACPWLGLDVGFRTQASAHGMLGAAMIASKDLPQAMLLLKRFAGLRQNLADLHIEDRGGLCVVLVEKVKLGDLREYLYGQLLGGLAQLLTALTGLELPPRLRIEWPFDEPAWANQYARIAAHNSFGHAQLVVHLDPDLLCCPSIGSDSDALQRLVRDCELQLNRLEHGAGLSDRVRLRLQATQGRMPTLLEMAHLENLTERTLIRHLKAEGHSYKQLVDAVRVERACWLLEQTELTVEQVSDALGYEDPSNFSRTFRRWTGLIPSHYRQGDKGVG</sequence>
<accession>A0ABQ5YPR8</accession>
<dbReference type="InterPro" id="IPR009057">
    <property type="entry name" value="Homeodomain-like_sf"/>
</dbReference>
<dbReference type="InterPro" id="IPR020449">
    <property type="entry name" value="Tscrpt_reg_AraC-type_HTH"/>
</dbReference>
<dbReference type="PROSITE" id="PS01124">
    <property type="entry name" value="HTH_ARAC_FAMILY_2"/>
    <property type="match status" value="1"/>
</dbReference>
<dbReference type="PANTHER" id="PTHR47894">
    <property type="entry name" value="HTH-TYPE TRANSCRIPTIONAL REGULATOR GADX"/>
    <property type="match status" value="1"/>
</dbReference>
<dbReference type="EMBL" id="BSOJ01000006">
    <property type="protein sequence ID" value="GLR25226.1"/>
    <property type="molecule type" value="Genomic_DNA"/>
</dbReference>
<keyword evidence="1" id="KW-0805">Transcription regulation</keyword>